<evidence type="ECO:0000256" key="1">
    <source>
        <dbReference type="SAM" id="MobiDB-lite"/>
    </source>
</evidence>
<dbReference type="EMBL" id="CM008046">
    <property type="protein sequence ID" value="PVH66801.1"/>
    <property type="molecule type" value="Genomic_DNA"/>
</dbReference>
<name>A0A2T8KXA4_9POAL</name>
<feature type="compositionally biased region" description="Basic residues" evidence="1">
    <location>
        <begin position="16"/>
        <end position="26"/>
    </location>
</feature>
<feature type="compositionally biased region" description="Polar residues" evidence="1">
    <location>
        <begin position="1"/>
        <end position="13"/>
    </location>
</feature>
<dbReference type="PANTHER" id="PTHR47873:SF1">
    <property type="entry name" value="ARM REPEAT SUPERFAMILY PROTEIN"/>
    <property type="match status" value="1"/>
</dbReference>
<dbReference type="Proteomes" id="UP000243499">
    <property type="component" value="Chromosome 1"/>
</dbReference>
<evidence type="ECO:0000313" key="2">
    <source>
        <dbReference type="EMBL" id="PVH66801.1"/>
    </source>
</evidence>
<dbReference type="AlphaFoldDB" id="A0A2T8KXA4"/>
<dbReference type="Gramene" id="PVH66801">
    <property type="protein sequence ID" value="PVH66801"/>
    <property type="gene ID" value="PAHAL_1G351400"/>
</dbReference>
<organism evidence="2">
    <name type="scientific">Panicum hallii</name>
    <dbReference type="NCBI Taxonomy" id="206008"/>
    <lineage>
        <taxon>Eukaryota</taxon>
        <taxon>Viridiplantae</taxon>
        <taxon>Streptophyta</taxon>
        <taxon>Embryophyta</taxon>
        <taxon>Tracheophyta</taxon>
        <taxon>Spermatophyta</taxon>
        <taxon>Magnoliopsida</taxon>
        <taxon>Liliopsida</taxon>
        <taxon>Poales</taxon>
        <taxon>Poaceae</taxon>
        <taxon>PACMAD clade</taxon>
        <taxon>Panicoideae</taxon>
        <taxon>Panicodae</taxon>
        <taxon>Paniceae</taxon>
        <taxon>Panicinae</taxon>
        <taxon>Panicum</taxon>
        <taxon>Panicum sect. Panicum</taxon>
    </lineage>
</organism>
<accession>A0A2T8KXA4</accession>
<feature type="region of interest" description="Disordered" evidence="1">
    <location>
        <begin position="108"/>
        <end position="229"/>
    </location>
</feature>
<dbReference type="PANTHER" id="PTHR47873">
    <property type="entry name" value="ARM REPEAT SUPERFAMILY PROTEIN"/>
    <property type="match status" value="1"/>
</dbReference>
<sequence length="229" mass="25795">MRTRSGSLYSSSNAQGRRRRRRRAQGRWRWAPGRAGRDALLDAEEKFAAGEVVAALRAVEREMEAAARAVPAGVVTGVVAAVREPATARLAAKVLLVVLLDEGNRDLRSPPVAVPAPAARRGSPHPPSVAASSAHRLMRRPLSSVRHPLLRPRPRDCSPSSSRSRLRWRPARRRRPWRRWQRPGRRGPRWRARWPRWSSGRAAVQGEGSACGRQAQGRSRRRERRPSRR</sequence>
<gene>
    <name evidence="2" type="ORF">PAHAL_1G351400</name>
</gene>
<feature type="region of interest" description="Disordered" evidence="1">
    <location>
        <begin position="1"/>
        <end position="27"/>
    </location>
</feature>
<proteinExistence type="predicted"/>
<feature type="compositionally biased region" description="Basic residues" evidence="1">
    <location>
        <begin position="164"/>
        <end position="194"/>
    </location>
</feature>
<protein>
    <submittedName>
        <fullName evidence="2">Uncharacterized protein</fullName>
    </submittedName>
</protein>
<reference evidence="2" key="1">
    <citation type="submission" date="2018-04" db="EMBL/GenBank/DDBJ databases">
        <title>WGS assembly of Panicum hallii.</title>
        <authorList>
            <person name="Lovell J."/>
            <person name="Jenkins J."/>
            <person name="Lowry D."/>
            <person name="Mamidi S."/>
            <person name="Sreedasyam A."/>
            <person name="Weng X."/>
            <person name="Barry K."/>
            <person name="Bonette J."/>
            <person name="Campitelli B."/>
            <person name="Daum C."/>
            <person name="Gordon S."/>
            <person name="Gould B."/>
            <person name="Lipzen A."/>
            <person name="Macqueen A."/>
            <person name="Palacio-Mejia J."/>
            <person name="Plott C."/>
            <person name="Shakirov E."/>
            <person name="Shu S."/>
            <person name="Yoshinaga Y."/>
            <person name="Zane M."/>
            <person name="Rokhsar D."/>
            <person name="Grimwood J."/>
            <person name="Schmutz J."/>
            <person name="Juenger T."/>
        </authorList>
    </citation>
    <scope>NUCLEOTIDE SEQUENCE [LARGE SCALE GENOMIC DNA]</scope>
    <source>
        <strain evidence="2">FIL2</strain>
    </source>
</reference>
<feature type="compositionally biased region" description="Basic residues" evidence="1">
    <location>
        <begin position="218"/>
        <end position="229"/>
    </location>
</feature>